<accession>A0A9P4T7P4</accession>
<feature type="compositionally biased region" description="Low complexity" evidence="1">
    <location>
        <begin position="254"/>
        <end position="264"/>
    </location>
</feature>
<reference evidence="4" key="1">
    <citation type="submission" date="2019-04" db="EMBL/GenBank/DDBJ databases">
        <title>Sequencing of skin fungus with MAO and IRED activity.</title>
        <authorList>
            <person name="Marsaioli A.J."/>
            <person name="Bonatto J.M.C."/>
            <person name="Reis Junior O."/>
        </authorList>
    </citation>
    <scope>NUCLEOTIDE SEQUENCE</scope>
    <source>
        <strain evidence="4">30M1</strain>
    </source>
</reference>
<feature type="transmembrane region" description="Helical" evidence="2">
    <location>
        <begin position="109"/>
        <end position="128"/>
    </location>
</feature>
<feature type="compositionally biased region" description="Basic and acidic residues" evidence="1">
    <location>
        <begin position="291"/>
        <end position="304"/>
    </location>
</feature>
<feature type="region of interest" description="Disordered" evidence="1">
    <location>
        <begin position="226"/>
        <end position="395"/>
    </location>
</feature>
<feature type="compositionally biased region" description="Basic and acidic residues" evidence="1">
    <location>
        <begin position="339"/>
        <end position="358"/>
    </location>
</feature>
<feature type="compositionally biased region" description="Low complexity" evidence="1">
    <location>
        <begin position="232"/>
        <end position="247"/>
    </location>
</feature>
<dbReference type="Proteomes" id="UP000801428">
    <property type="component" value="Unassembled WGS sequence"/>
</dbReference>
<organism evidence="4 5">
    <name type="scientific">Curvularia kusanoi</name>
    <name type="common">Cochliobolus kusanoi</name>
    <dbReference type="NCBI Taxonomy" id="90978"/>
    <lineage>
        <taxon>Eukaryota</taxon>
        <taxon>Fungi</taxon>
        <taxon>Dikarya</taxon>
        <taxon>Ascomycota</taxon>
        <taxon>Pezizomycotina</taxon>
        <taxon>Dothideomycetes</taxon>
        <taxon>Pleosporomycetidae</taxon>
        <taxon>Pleosporales</taxon>
        <taxon>Pleosporineae</taxon>
        <taxon>Pleosporaceae</taxon>
        <taxon>Curvularia</taxon>
    </lineage>
</organism>
<evidence type="ECO:0000313" key="5">
    <source>
        <dbReference type="Proteomes" id="UP000801428"/>
    </source>
</evidence>
<dbReference type="NCBIfam" id="NF033635">
    <property type="entry name" value="SLATT_fungal"/>
    <property type="match status" value="1"/>
</dbReference>
<dbReference type="InterPro" id="IPR041622">
    <property type="entry name" value="SLATT_fungi"/>
</dbReference>
<evidence type="ECO:0000313" key="4">
    <source>
        <dbReference type="EMBL" id="KAF2996802.1"/>
    </source>
</evidence>
<dbReference type="PANTHER" id="PTHR38793">
    <property type="entry name" value="SLATT_FUNGAL DOMAIN-CONTAINING PROTEIN-RELATED"/>
    <property type="match status" value="1"/>
</dbReference>
<keyword evidence="5" id="KW-1185">Reference proteome</keyword>
<dbReference type="OrthoDB" id="4472872at2759"/>
<feature type="compositionally biased region" description="Basic and acidic residues" evidence="1">
    <location>
        <begin position="383"/>
        <end position="395"/>
    </location>
</feature>
<sequence length="395" mass="41136">MSPHERTPLLGGNPLPFLSADFIGNGSNRKEDIHKQFCLLSGVPPSNGPAGAVKPANFKRTLYGRAIHKRDAQNATYLFTAALSNTLLLTQVVLGAALTALGASESSHILITVFGAMNTIIAGLVAYLKSRGQPMRARMFRDDLDRVVDEMENSEVMWLGIQQGVHGYDEIAIDDSVSVRSEVARLTRLLDKAVRSNTINDPDMYMNAIGEGANAALRARPVQPQVISAPEASPSADGNASAPANSAAPPPAADPDASPASAPPKKQKSQPSSPPPESADETAKPAADPAKPVEEPAKPIDDPVKPAPDTVKDSAPVSAPAPASPAPAPALSPIVAVDEPPKGTDAKSVEDATKESVGKESPGSKVPDSVVADGNETSSSDDGLIKKSEKNLKRV</sequence>
<keyword evidence="2" id="KW-0812">Transmembrane</keyword>
<evidence type="ECO:0000256" key="2">
    <source>
        <dbReference type="SAM" id="Phobius"/>
    </source>
</evidence>
<dbReference type="EMBL" id="SWKU01000025">
    <property type="protein sequence ID" value="KAF2996802.1"/>
    <property type="molecule type" value="Genomic_DNA"/>
</dbReference>
<evidence type="ECO:0000256" key="1">
    <source>
        <dbReference type="SAM" id="MobiDB-lite"/>
    </source>
</evidence>
<comment type="caution">
    <text evidence="4">The sequence shown here is derived from an EMBL/GenBank/DDBJ whole genome shotgun (WGS) entry which is preliminary data.</text>
</comment>
<evidence type="ECO:0000259" key="3">
    <source>
        <dbReference type="Pfam" id="PF18142"/>
    </source>
</evidence>
<name>A0A9P4T7P4_CURKU</name>
<feature type="transmembrane region" description="Helical" evidence="2">
    <location>
        <begin position="75"/>
        <end position="103"/>
    </location>
</feature>
<keyword evidence="2" id="KW-0472">Membrane</keyword>
<gene>
    <name evidence="4" type="ORF">E8E13_001230</name>
</gene>
<feature type="domain" description="SMODS and SLOG-associating 2TM effector" evidence="3">
    <location>
        <begin position="65"/>
        <end position="194"/>
    </location>
</feature>
<protein>
    <recommendedName>
        <fullName evidence="3">SMODS and SLOG-associating 2TM effector domain-containing protein</fullName>
    </recommendedName>
</protein>
<dbReference type="Pfam" id="PF18142">
    <property type="entry name" value="SLATT_fungal"/>
    <property type="match status" value="1"/>
</dbReference>
<dbReference type="AlphaFoldDB" id="A0A9P4T7P4"/>
<proteinExistence type="predicted"/>
<dbReference type="PANTHER" id="PTHR38793:SF3">
    <property type="entry name" value="SMODS AND SLOG-ASSOCIATING 2TM EFFECTOR DOMAIN-CONTAINING PROTEIN"/>
    <property type="match status" value="1"/>
</dbReference>
<keyword evidence="2" id="KW-1133">Transmembrane helix</keyword>